<dbReference type="AlphaFoldDB" id="A0A927CD14"/>
<comment type="function">
    <text evidence="14 19">Joins adenosylcobinamide-GDP and alpha-ribazole to generate adenosylcobalamin (Ado-cobalamin). Also synthesizes adenosylcobalamin 5'-phosphate from adenosylcobinamide-GDP and alpha-ribazole 5'-phosphate.</text>
</comment>
<evidence type="ECO:0000256" key="2">
    <source>
        <dbReference type="ARBA" id="ARBA00004651"/>
    </source>
</evidence>
<dbReference type="GO" id="GO:0051073">
    <property type="term" value="F:adenosylcobinamide-GDP ribazoletransferase activity"/>
    <property type="evidence" value="ECO:0007669"/>
    <property type="project" value="UniProtKB-UniRule"/>
</dbReference>
<keyword evidence="8 19" id="KW-0169">Cobalamin biosynthesis</keyword>
<feature type="transmembrane region" description="Helical" evidence="19">
    <location>
        <begin position="118"/>
        <end position="141"/>
    </location>
</feature>
<dbReference type="Proteomes" id="UP000639396">
    <property type="component" value="Unassembled WGS sequence"/>
</dbReference>
<evidence type="ECO:0000256" key="19">
    <source>
        <dbReference type="HAMAP-Rule" id="MF_00719"/>
    </source>
</evidence>
<comment type="caution">
    <text evidence="20">The sequence shown here is derived from an EMBL/GenBank/DDBJ whole genome shotgun (WGS) entry which is preliminary data.</text>
</comment>
<sequence>MRSDRNNVWVTELGACASAFQFLTRLPVRMKLDYTDELFRRSTVYYPVVGLVLGAMLAAAAWLLELLLPSAPTAVIVLGLWVAVTGALHLDGLMDSADGLLSHRSRERMLEIMKDSRVGAMGVVAGVLMLLMKFSLLVTMAAYSDKWLAFLIVAPMWGRWFIVWAIAGWPYAREGQGLGSLFTSVTRSQAQVASLPAIAGSLVVLLAFRFPWWEALGYTAGLVVIAGALGYALARSMARKLGGLTGDTYGALVELLECAVLLLAVIAMNW</sequence>
<dbReference type="NCBIfam" id="TIGR00317">
    <property type="entry name" value="cobS"/>
    <property type="match status" value="1"/>
</dbReference>
<feature type="transmembrane region" description="Helical" evidence="19">
    <location>
        <begin position="76"/>
        <end position="97"/>
    </location>
</feature>
<dbReference type="PANTHER" id="PTHR34148">
    <property type="entry name" value="ADENOSYLCOBINAMIDE-GDP RIBAZOLETRANSFERASE"/>
    <property type="match status" value="1"/>
</dbReference>
<feature type="transmembrane region" description="Helical" evidence="19">
    <location>
        <begin position="216"/>
        <end position="234"/>
    </location>
</feature>
<accession>A0A927CD14</accession>
<keyword evidence="11 19" id="KW-0460">Magnesium</keyword>
<keyword evidence="13 19" id="KW-0472">Membrane</keyword>
<dbReference type="EC" id="2.7.8.26" evidence="5 19"/>
<gene>
    <name evidence="19 20" type="primary">cobS</name>
    <name evidence="20" type="ORF">IDH45_27915</name>
</gene>
<evidence type="ECO:0000256" key="11">
    <source>
        <dbReference type="ARBA" id="ARBA00022842"/>
    </source>
</evidence>
<evidence type="ECO:0000256" key="18">
    <source>
        <dbReference type="ARBA" id="ARBA00049504"/>
    </source>
</evidence>
<comment type="similarity">
    <text evidence="4 19">Belongs to the CobS family.</text>
</comment>
<evidence type="ECO:0000256" key="9">
    <source>
        <dbReference type="ARBA" id="ARBA00022679"/>
    </source>
</evidence>
<proteinExistence type="inferred from homology"/>
<keyword evidence="21" id="KW-1185">Reference proteome</keyword>
<dbReference type="EMBL" id="JACXJA010000047">
    <property type="protein sequence ID" value="MBD2865814.1"/>
    <property type="molecule type" value="Genomic_DNA"/>
</dbReference>
<evidence type="ECO:0000256" key="4">
    <source>
        <dbReference type="ARBA" id="ARBA00010561"/>
    </source>
</evidence>
<keyword evidence="12 19" id="KW-1133">Transmembrane helix</keyword>
<evidence type="ECO:0000256" key="3">
    <source>
        <dbReference type="ARBA" id="ARBA00004663"/>
    </source>
</evidence>
<dbReference type="HAMAP" id="MF_00719">
    <property type="entry name" value="CobS"/>
    <property type="match status" value="1"/>
</dbReference>
<evidence type="ECO:0000256" key="5">
    <source>
        <dbReference type="ARBA" id="ARBA00013200"/>
    </source>
</evidence>
<evidence type="ECO:0000256" key="7">
    <source>
        <dbReference type="ARBA" id="ARBA00022475"/>
    </source>
</evidence>
<comment type="catalytic activity">
    <reaction evidence="17 19">
        <text>alpha-ribazole + adenosylcob(III)inamide-GDP = adenosylcob(III)alamin + GMP + H(+)</text>
        <dbReference type="Rhea" id="RHEA:16049"/>
        <dbReference type="ChEBI" id="CHEBI:10329"/>
        <dbReference type="ChEBI" id="CHEBI:15378"/>
        <dbReference type="ChEBI" id="CHEBI:18408"/>
        <dbReference type="ChEBI" id="CHEBI:58115"/>
        <dbReference type="ChEBI" id="CHEBI:60487"/>
        <dbReference type="EC" id="2.7.8.26"/>
    </reaction>
</comment>
<keyword evidence="10 19" id="KW-0812">Transmembrane</keyword>
<name>A0A927CD14_9BACL</name>
<dbReference type="GO" id="GO:0008818">
    <property type="term" value="F:cobalamin 5'-phosphate synthase activity"/>
    <property type="evidence" value="ECO:0007669"/>
    <property type="project" value="UniProtKB-UniRule"/>
</dbReference>
<evidence type="ECO:0000256" key="6">
    <source>
        <dbReference type="ARBA" id="ARBA00015850"/>
    </source>
</evidence>
<feature type="transmembrane region" description="Helical" evidence="19">
    <location>
        <begin position="192"/>
        <end position="210"/>
    </location>
</feature>
<feature type="transmembrane region" description="Helical" evidence="19">
    <location>
        <begin position="246"/>
        <end position="268"/>
    </location>
</feature>
<dbReference type="RefSeq" id="WP_190931434.1">
    <property type="nucleotide sequence ID" value="NZ_JACXJA010000047.1"/>
</dbReference>
<evidence type="ECO:0000256" key="17">
    <source>
        <dbReference type="ARBA" id="ARBA00048623"/>
    </source>
</evidence>
<organism evidence="20 21">
    <name type="scientific">Paenibacillus oceani</name>
    <dbReference type="NCBI Taxonomy" id="2772510"/>
    <lineage>
        <taxon>Bacteria</taxon>
        <taxon>Bacillati</taxon>
        <taxon>Bacillota</taxon>
        <taxon>Bacilli</taxon>
        <taxon>Bacillales</taxon>
        <taxon>Paenibacillaceae</taxon>
        <taxon>Paenibacillus</taxon>
    </lineage>
</organism>
<keyword evidence="9 19" id="KW-0808">Transferase</keyword>
<comment type="catalytic activity">
    <reaction evidence="18 19">
        <text>alpha-ribazole 5'-phosphate + adenosylcob(III)inamide-GDP = adenosylcob(III)alamin 5'-phosphate + GMP + H(+)</text>
        <dbReference type="Rhea" id="RHEA:23560"/>
        <dbReference type="ChEBI" id="CHEBI:15378"/>
        <dbReference type="ChEBI" id="CHEBI:57918"/>
        <dbReference type="ChEBI" id="CHEBI:58115"/>
        <dbReference type="ChEBI" id="CHEBI:60487"/>
        <dbReference type="ChEBI" id="CHEBI:60493"/>
        <dbReference type="EC" id="2.7.8.26"/>
    </reaction>
</comment>
<feature type="transmembrane region" description="Helical" evidence="19">
    <location>
        <begin position="44"/>
        <end position="64"/>
    </location>
</feature>
<feature type="transmembrane region" description="Helical" evidence="19">
    <location>
        <begin position="147"/>
        <end position="171"/>
    </location>
</feature>
<dbReference type="Pfam" id="PF02654">
    <property type="entry name" value="CobS"/>
    <property type="match status" value="1"/>
</dbReference>
<evidence type="ECO:0000256" key="12">
    <source>
        <dbReference type="ARBA" id="ARBA00022989"/>
    </source>
</evidence>
<keyword evidence="7 19" id="KW-1003">Cell membrane</keyword>
<dbReference type="GO" id="GO:0005886">
    <property type="term" value="C:plasma membrane"/>
    <property type="evidence" value="ECO:0007669"/>
    <property type="project" value="UniProtKB-SubCell"/>
</dbReference>
<evidence type="ECO:0000256" key="10">
    <source>
        <dbReference type="ARBA" id="ARBA00022692"/>
    </source>
</evidence>
<evidence type="ECO:0000313" key="21">
    <source>
        <dbReference type="Proteomes" id="UP000639396"/>
    </source>
</evidence>
<comment type="subcellular location">
    <subcellularLocation>
        <location evidence="2 19">Cell membrane</location>
        <topology evidence="2 19">Multi-pass membrane protein</topology>
    </subcellularLocation>
</comment>
<evidence type="ECO:0000256" key="15">
    <source>
        <dbReference type="ARBA" id="ARBA00032605"/>
    </source>
</evidence>
<evidence type="ECO:0000256" key="16">
    <source>
        <dbReference type="ARBA" id="ARBA00032853"/>
    </source>
</evidence>
<dbReference type="PANTHER" id="PTHR34148:SF1">
    <property type="entry name" value="ADENOSYLCOBINAMIDE-GDP RIBAZOLETRANSFERASE"/>
    <property type="match status" value="1"/>
</dbReference>
<evidence type="ECO:0000256" key="1">
    <source>
        <dbReference type="ARBA" id="ARBA00001946"/>
    </source>
</evidence>
<reference evidence="20" key="1">
    <citation type="submission" date="2020-09" db="EMBL/GenBank/DDBJ databases">
        <title>A novel bacterium of genus Paenibacillus, isolated from South China Sea.</title>
        <authorList>
            <person name="Huang H."/>
            <person name="Mo K."/>
            <person name="Hu Y."/>
        </authorList>
    </citation>
    <scope>NUCLEOTIDE SEQUENCE</scope>
    <source>
        <strain evidence="20">IB182363</strain>
    </source>
</reference>
<dbReference type="GO" id="GO:0009236">
    <property type="term" value="P:cobalamin biosynthetic process"/>
    <property type="evidence" value="ECO:0007669"/>
    <property type="project" value="UniProtKB-UniRule"/>
</dbReference>
<comment type="cofactor">
    <cofactor evidence="1 19">
        <name>Mg(2+)</name>
        <dbReference type="ChEBI" id="CHEBI:18420"/>
    </cofactor>
</comment>
<evidence type="ECO:0000256" key="14">
    <source>
        <dbReference type="ARBA" id="ARBA00025228"/>
    </source>
</evidence>
<evidence type="ECO:0000256" key="8">
    <source>
        <dbReference type="ARBA" id="ARBA00022573"/>
    </source>
</evidence>
<evidence type="ECO:0000256" key="13">
    <source>
        <dbReference type="ARBA" id="ARBA00023136"/>
    </source>
</evidence>
<evidence type="ECO:0000313" key="20">
    <source>
        <dbReference type="EMBL" id="MBD2865814.1"/>
    </source>
</evidence>
<dbReference type="InterPro" id="IPR003805">
    <property type="entry name" value="CobS"/>
</dbReference>
<comment type="pathway">
    <text evidence="3 19">Cofactor biosynthesis; adenosylcobalamin biosynthesis; adenosylcobalamin from cob(II)yrinate a,c-diamide: step 7/7.</text>
</comment>
<protein>
    <recommendedName>
        <fullName evidence="6 19">Adenosylcobinamide-GDP ribazoletransferase</fullName>
        <ecNumber evidence="5 19">2.7.8.26</ecNumber>
    </recommendedName>
    <alternativeName>
        <fullName evidence="16 19">Cobalamin synthase</fullName>
    </alternativeName>
    <alternativeName>
        <fullName evidence="15 19">Cobalamin-5'-phosphate synthase</fullName>
    </alternativeName>
</protein>